<dbReference type="OrthoDB" id="9795133at2"/>
<dbReference type="CDD" id="cd00082">
    <property type="entry name" value="HisKA"/>
    <property type="match status" value="1"/>
</dbReference>
<dbReference type="Pfam" id="PF00512">
    <property type="entry name" value="HisKA"/>
    <property type="match status" value="1"/>
</dbReference>
<dbReference type="GO" id="GO:0030295">
    <property type="term" value="F:protein kinase activator activity"/>
    <property type="evidence" value="ECO:0007669"/>
    <property type="project" value="TreeGrafter"/>
</dbReference>
<evidence type="ECO:0000256" key="6">
    <source>
        <dbReference type="ARBA" id="ARBA00022679"/>
    </source>
</evidence>
<dbReference type="InterPro" id="IPR050351">
    <property type="entry name" value="BphY/WalK/GraS-like"/>
</dbReference>
<dbReference type="PANTHER" id="PTHR42878:SF15">
    <property type="entry name" value="BACTERIOPHYTOCHROME"/>
    <property type="match status" value="1"/>
</dbReference>
<dbReference type="GO" id="GO:0005886">
    <property type="term" value="C:plasma membrane"/>
    <property type="evidence" value="ECO:0007669"/>
    <property type="project" value="UniProtKB-SubCell"/>
</dbReference>
<dbReference type="Pfam" id="PF02518">
    <property type="entry name" value="HATPase_c"/>
    <property type="match status" value="1"/>
</dbReference>
<dbReference type="Pfam" id="PF00672">
    <property type="entry name" value="HAMP"/>
    <property type="match status" value="1"/>
</dbReference>
<dbReference type="SMART" id="SM00388">
    <property type="entry name" value="HisKA"/>
    <property type="match status" value="1"/>
</dbReference>
<keyword evidence="8" id="KW-0418">Kinase</keyword>
<dbReference type="InterPro" id="IPR003594">
    <property type="entry name" value="HATPase_dom"/>
</dbReference>
<evidence type="ECO:0000256" key="1">
    <source>
        <dbReference type="ARBA" id="ARBA00000085"/>
    </source>
</evidence>
<dbReference type="InterPro" id="IPR004358">
    <property type="entry name" value="Sig_transdc_His_kin-like_C"/>
</dbReference>
<dbReference type="Pfam" id="PF02743">
    <property type="entry name" value="dCache_1"/>
    <property type="match status" value="1"/>
</dbReference>
<dbReference type="Gene3D" id="3.30.565.10">
    <property type="entry name" value="Histidine kinase-like ATPase, C-terminal domain"/>
    <property type="match status" value="1"/>
</dbReference>
<dbReference type="SUPFAM" id="SSF55785">
    <property type="entry name" value="PYP-like sensor domain (PAS domain)"/>
    <property type="match status" value="1"/>
</dbReference>
<proteinExistence type="predicted"/>
<accession>A0A7X2D3K7</accession>
<feature type="domain" description="Histidine kinase" evidence="13">
    <location>
        <begin position="616"/>
        <end position="841"/>
    </location>
</feature>
<evidence type="ECO:0000256" key="10">
    <source>
        <dbReference type="ARBA" id="ARBA00023136"/>
    </source>
</evidence>
<dbReference type="InterPro" id="IPR003661">
    <property type="entry name" value="HisK_dim/P_dom"/>
</dbReference>
<dbReference type="GO" id="GO:0000156">
    <property type="term" value="F:phosphorelay response regulator activity"/>
    <property type="evidence" value="ECO:0007669"/>
    <property type="project" value="TreeGrafter"/>
</dbReference>
<dbReference type="InterPro" id="IPR036097">
    <property type="entry name" value="HisK_dim/P_sf"/>
</dbReference>
<evidence type="ECO:0000256" key="9">
    <source>
        <dbReference type="ARBA" id="ARBA00022989"/>
    </source>
</evidence>
<dbReference type="GO" id="GO:0007234">
    <property type="term" value="P:osmosensory signaling via phosphorelay pathway"/>
    <property type="evidence" value="ECO:0007669"/>
    <property type="project" value="TreeGrafter"/>
</dbReference>
<dbReference type="PRINTS" id="PR00344">
    <property type="entry name" value="BCTRLSENSOR"/>
</dbReference>
<dbReference type="CDD" id="cd06225">
    <property type="entry name" value="HAMP"/>
    <property type="match status" value="1"/>
</dbReference>
<keyword evidence="11" id="KW-0175">Coiled coil</keyword>
<evidence type="ECO:0000313" key="16">
    <source>
        <dbReference type="Proteomes" id="UP000434582"/>
    </source>
</evidence>
<keyword evidence="5" id="KW-0597">Phosphoprotein</keyword>
<evidence type="ECO:0000256" key="8">
    <source>
        <dbReference type="ARBA" id="ARBA00022777"/>
    </source>
</evidence>
<dbReference type="InterPro" id="IPR003660">
    <property type="entry name" value="HAMP_dom"/>
</dbReference>
<evidence type="ECO:0000313" key="15">
    <source>
        <dbReference type="EMBL" id="MQX36908.1"/>
    </source>
</evidence>
<comment type="catalytic activity">
    <reaction evidence="1">
        <text>ATP + protein L-histidine = ADP + protein N-phospho-L-histidine.</text>
        <dbReference type="EC" id="2.7.13.3"/>
    </reaction>
</comment>
<dbReference type="Gene3D" id="1.10.287.130">
    <property type="match status" value="1"/>
</dbReference>
<dbReference type="GO" id="GO:0000155">
    <property type="term" value="F:phosphorelay sensor kinase activity"/>
    <property type="evidence" value="ECO:0007669"/>
    <property type="project" value="InterPro"/>
</dbReference>
<evidence type="ECO:0000256" key="4">
    <source>
        <dbReference type="ARBA" id="ARBA00022475"/>
    </source>
</evidence>
<dbReference type="SMART" id="SM00304">
    <property type="entry name" value="HAMP"/>
    <property type="match status" value="1"/>
</dbReference>
<dbReference type="InterPro" id="IPR036890">
    <property type="entry name" value="HATPase_C_sf"/>
</dbReference>
<evidence type="ECO:0000256" key="5">
    <source>
        <dbReference type="ARBA" id="ARBA00022553"/>
    </source>
</evidence>
<evidence type="ECO:0000256" key="3">
    <source>
        <dbReference type="ARBA" id="ARBA00012438"/>
    </source>
</evidence>
<dbReference type="SUPFAM" id="SSF47384">
    <property type="entry name" value="Homodimeric domain of signal transducing histidine kinase"/>
    <property type="match status" value="1"/>
</dbReference>
<evidence type="ECO:0000256" key="11">
    <source>
        <dbReference type="SAM" id="Coils"/>
    </source>
</evidence>
<keyword evidence="9" id="KW-1133">Transmembrane helix</keyword>
<evidence type="ECO:0000259" key="14">
    <source>
        <dbReference type="PROSITE" id="PS50885"/>
    </source>
</evidence>
<dbReference type="Gene3D" id="3.30.450.20">
    <property type="entry name" value="PAS domain"/>
    <property type="match status" value="3"/>
</dbReference>
<dbReference type="AlphaFoldDB" id="A0A7X2D3K7"/>
<gene>
    <name evidence="15" type="ORF">GHC57_10310</name>
</gene>
<dbReference type="Proteomes" id="UP000434582">
    <property type="component" value="Unassembled WGS sequence"/>
</dbReference>
<dbReference type="PANTHER" id="PTHR42878">
    <property type="entry name" value="TWO-COMPONENT HISTIDINE KINASE"/>
    <property type="match status" value="1"/>
</dbReference>
<dbReference type="PROSITE" id="PS50885">
    <property type="entry name" value="HAMP"/>
    <property type="match status" value="1"/>
</dbReference>
<comment type="subcellular location">
    <subcellularLocation>
        <location evidence="2">Cell membrane</location>
        <topology evidence="2">Multi-pass membrane protein</topology>
    </subcellularLocation>
</comment>
<keyword evidence="16" id="KW-1185">Reference proteome</keyword>
<sequence length="841" mass="90450">MKKPSLRTVFVVSALVIILITSGAVGYIATLNATLTLKSVTETLHREVSARVFGHLKAYLDMPQVLLIQNDRLLSSGIIPTDDQAALQALFLQQATIPVPATSIYFGNTAGGLAGAGHEGERNAFYTTGTEGFTAGRFRKIETTPDGRAGAVVASLPAYDARQRPWYTAALERDGGTWGKVYVLFTRHDLSLPASRAVRAPDGRLIGVLGVDLFVSAIGDFLEDLHAGTDGITYIMEPSGLLIASSTAERPFHIEGPLGTPTGRLSALDSVRPEVAESARLILSGALSPDHGPKTMPPTGPEGGGVPQVGRITVGGETFVVGATPFEDPRGLSWIIATVVPVAAHEAPIVAVNLRTLALTTLAVALIAGLATLMIRRALAPLADVAASAGAVGRGDLSRTLPERGGDEVGAVARAFNEMIRRLRAAQALQDRHLADLSAAEDRFRRLFRNAEVAICNEDLSDLMAGLDALRTQGVTDLRAHLRAHPEVLRDFAARVRVIDANPATRRLLGLDPEGGPVPRFADHFMDTTWDLFVEMLCTAWTGGAQFRMEGRIRTRSGEERDVLFCTPIPKTAEESRVVPVSLVDLTEQKRAEAALRLKNEELERSNAELESFAHVAAHDLREPLRTVTSYVTLLRRRLGDRLALDEGEFMGFIHQGALRMDALVSDLLEFARVGRADRPAAAVSLRAVVEAAMDGMRAQIDLTEARVSVAQDLPTVRGHADDLGRVFTNLIGNAVKYRQPGRPLQIEIGAEVLSPEVATGAPMVRVFVRDTGIGLPAGEGQEERIFGLFKRLHHREAFGGGTGLGLAICKKVVEYHGGRIWAESAGENQGSTIWFTLPLA</sequence>
<comment type="caution">
    <text evidence="15">The sequence shown here is derived from an EMBL/GenBank/DDBJ whole genome shotgun (WGS) entry which is preliminary data.</text>
</comment>
<evidence type="ECO:0000256" key="2">
    <source>
        <dbReference type="ARBA" id="ARBA00004651"/>
    </source>
</evidence>
<protein>
    <recommendedName>
        <fullName evidence="3">histidine kinase</fullName>
        <ecNumber evidence="3">2.7.13.3</ecNumber>
    </recommendedName>
</protein>
<organism evidence="15 16">
    <name type="scientific">Roseospira navarrensis</name>
    <dbReference type="NCBI Taxonomy" id="140058"/>
    <lineage>
        <taxon>Bacteria</taxon>
        <taxon>Pseudomonadati</taxon>
        <taxon>Pseudomonadota</taxon>
        <taxon>Alphaproteobacteria</taxon>
        <taxon>Rhodospirillales</taxon>
        <taxon>Rhodospirillaceae</taxon>
        <taxon>Roseospira</taxon>
    </lineage>
</organism>
<keyword evidence="10" id="KW-0472">Membrane</keyword>
<keyword evidence="4" id="KW-1003">Cell membrane</keyword>
<keyword evidence="6" id="KW-0808">Transferase</keyword>
<evidence type="ECO:0000256" key="12">
    <source>
        <dbReference type="SAM" id="MobiDB-lite"/>
    </source>
</evidence>
<name>A0A7X2D3K7_9PROT</name>
<keyword evidence="7" id="KW-0812">Transmembrane</keyword>
<dbReference type="SUPFAM" id="SSF158472">
    <property type="entry name" value="HAMP domain-like"/>
    <property type="match status" value="1"/>
</dbReference>
<reference evidence="15 16" key="1">
    <citation type="submission" date="2019-10" db="EMBL/GenBank/DDBJ databases">
        <title>Draft whole-genome sequence of the purple nonsulfur photosynthetic bacterium Roseospira navarrensis DSM 15114.</title>
        <authorList>
            <person name="Kyndt J.A."/>
            <person name="Meyer T.E."/>
        </authorList>
    </citation>
    <scope>NUCLEOTIDE SEQUENCE [LARGE SCALE GENOMIC DNA]</scope>
    <source>
        <strain evidence="15 16">DSM 15114</strain>
    </source>
</reference>
<dbReference type="EC" id="2.7.13.3" evidence="3"/>
<feature type="domain" description="HAMP" evidence="14">
    <location>
        <begin position="376"/>
        <end position="428"/>
    </location>
</feature>
<dbReference type="SMART" id="SM00387">
    <property type="entry name" value="HATPase_c"/>
    <property type="match status" value="1"/>
</dbReference>
<dbReference type="InterPro" id="IPR005467">
    <property type="entry name" value="His_kinase_dom"/>
</dbReference>
<evidence type="ECO:0000256" key="7">
    <source>
        <dbReference type="ARBA" id="ARBA00022692"/>
    </source>
</evidence>
<dbReference type="Gene3D" id="6.10.340.10">
    <property type="match status" value="1"/>
</dbReference>
<dbReference type="EMBL" id="WIVE01000028">
    <property type="protein sequence ID" value="MQX36908.1"/>
    <property type="molecule type" value="Genomic_DNA"/>
</dbReference>
<evidence type="ECO:0000259" key="13">
    <source>
        <dbReference type="PROSITE" id="PS50109"/>
    </source>
</evidence>
<feature type="coiled-coil region" evidence="11">
    <location>
        <begin position="584"/>
        <end position="611"/>
    </location>
</feature>
<dbReference type="PROSITE" id="PS50109">
    <property type="entry name" value="HIS_KIN"/>
    <property type="match status" value="1"/>
</dbReference>
<dbReference type="SUPFAM" id="SSF55874">
    <property type="entry name" value="ATPase domain of HSP90 chaperone/DNA topoisomerase II/histidine kinase"/>
    <property type="match status" value="1"/>
</dbReference>
<feature type="region of interest" description="Disordered" evidence="12">
    <location>
        <begin position="287"/>
        <end position="306"/>
    </location>
</feature>
<dbReference type="InterPro" id="IPR033479">
    <property type="entry name" value="dCache_1"/>
</dbReference>
<dbReference type="InterPro" id="IPR035965">
    <property type="entry name" value="PAS-like_dom_sf"/>
</dbReference>